<dbReference type="SUPFAM" id="SSF49899">
    <property type="entry name" value="Concanavalin A-like lectins/glucanases"/>
    <property type="match status" value="1"/>
</dbReference>
<dbReference type="Gene3D" id="2.60.120.560">
    <property type="entry name" value="Exo-inulinase, domain 1"/>
    <property type="match status" value="1"/>
</dbReference>
<evidence type="ECO:0000256" key="4">
    <source>
        <dbReference type="ARBA" id="ARBA00023295"/>
    </source>
</evidence>
<feature type="domain" description="Glycosyl hydrolase family 32 C-terminal" evidence="7">
    <location>
        <begin position="331"/>
        <end position="465"/>
    </location>
</feature>
<protein>
    <recommendedName>
        <fullName evidence="2">beta-fructofuranosidase</fullName>
        <ecNumber evidence="2">3.2.1.26</ecNumber>
    </recommendedName>
</protein>
<dbReference type="GO" id="GO:0004564">
    <property type="term" value="F:beta-fructofuranosidase activity"/>
    <property type="evidence" value="ECO:0007669"/>
    <property type="project" value="UniProtKB-EC"/>
</dbReference>
<gene>
    <name evidence="8" type="ORF">F4Y08_13695</name>
</gene>
<name>A0A6B1DWL2_9CHLR</name>
<dbReference type="Gene3D" id="2.115.10.20">
    <property type="entry name" value="Glycosyl hydrolase domain, family 43"/>
    <property type="match status" value="1"/>
</dbReference>
<keyword evidence="3 5" id="KW-0378">Hydrolase</keyword>
<dbReference type="PANTHER" id="PTHR43101:SF1">
    <property type="entry name" value="BETA-FRUCTOSIDASE"/>
    <property type="match status" value="1"/>
</dbReference>
<evidence type="ECO:0000313" key="8">
    <source>
        <dbReference type="EMBL" id="MYD91367.1"/>
    </source>
</evidence>
<proteinExistence type="inferred from homology"/>
<dbReference type="InterPro" id="IPR013189">
    <property type="entry name" value="Glyco_hydro_32_C"/>
</dbReference>
<evidence type="ECO:0000259" key="7">
    <source>
        <dbReference type="Pfam" id="PF08244"/>
    </source>
</evidence>
<dbReference type="Pfam" id="PF08244">
    <property type="entry name" value="Glyco_hydro_32C"/>
    <property type="match status" value="1"/>
</dbReference>
<dbReference type="InterPro" id="IPR023296">
    <property type="entry name" value="Glyco_hydro_beta-prop_sf"/>
</dbReference>
<evidence type="ECO:0000256" key="5">
    <source>
        <dbReference type="RuleBase" id="RU362110"/>
    </source>
</evidence>
<dbReference type="InterPro" id="IPR001362">
    <property type="entry name" value="Glyco_hydro_32"/>
</dbReference>
<dbReference type="PANTHER" id="PTHR43101">
    <property type="entry name" value="BETA-FRUCTOSIDASE"/>
    <property type="match status" value="1"/>
</dbReference>
<dbReference type="AlphaFoldDB" id="A0A6B1DWL2"/>
<evidence type="ECO:0000259" key="6">
    <source>
        <dbReference type="Pfam" id="PF00251"/>
    </source>
</evidence>
<dbReference type="InterPro" id="IPR051214">
    <property type="entry name" value="GH32_Enzymes"/>
</dbReference>
<dbReference type="SMART" id="SM00640">
    <property type="entry name" value="Glyco_32"/>
    <property type="match status" value="1"/>
</dbReference>
<accession>A0A6B1DWL2</accession>
<dbReference type="InterPro" id="IPR013320">
    <property type="entry name" value="ConA-like_dom_sf"/>
</dbReference>
<keyword evidence="4 5" id="KW-0326">Glycosidase</keyword>
<dbReference type="EMBL" id="VXPY01000094">
    <property type="protein sequence ID" value="MYD91367.1"/>
    <property type="molecule type" value="Genomic_DNA"/>
</dbReference>
<dbReference type="SUPFAM" id="SSF75005">
    <property type="entry name" value="Arabinanase/levansucrase/invertase"/>
    <property type="match status" value="1"/>
</dbReference>
<comment type="caution">
    <text evidence="8">The sequence shown here is derived from an EMBL/GenBank/DDBJ whole genome shotgun (WGS) entry which is preliminary data.</text>
</comment>
<feature type="domain" description="Glycosyl hydrolase family 32 N-terminal" evidence="6">
    <location>
        <begin position="31"/>
        <end position="327"/>
    </location>
</feature>
<dbReference type="Pfam" id="PF00251">
    <property type="entry name" value="Glyco_hydro_32N"/>
    <property type="match status" value="1"/>
</dbReference>
<evidence type="ECO:0000256" key="3">
    <source>
        <dbReference type="ARBA" id="ARBA00022801"/>
    </source>
</evidence>
<dbReference type="CDD" id="cd08996">
    <property type="entry name" value="GH32_FFase"/>
    <property type="match status" value="1"/>
</dbReference>
<dbReference type="GO" id="GO:0005975">
    <property type="term" value="P:carbohydrate metabolic process"/>
    <property type="evidence" value="ECO:0007669"/>
    <property type="project" value="InterPro"/>
</dbReference>
<evidence type="ECO:0000256" key="1">
    <source>
        <dbReference type="ARBA" id="ARBA00009902"/>
    </source>
</evidence>
<organism evidence="8">
    <name type="scientific">Caldilineaceae bacterium SB0662_bin_9</name>
    <dbReference type="NCBI Taxonomy" id="2605258"/>
    <lineage>
        <taxon>Bacteria</taxon>
        <taxon>Bacillati</taxon>
        <taxon>Chloroflexota</taxon>
        <taxon>Caldilineae</taxon>
        <taxon>Caldilineales</taxon>
        <taxon>Caldilineaceae</taxon>
    </lineage>
</organism>
<sequence length="473" mass="52506">MNQHELLHQAQEALKLAVPRAQADPSRPAFHFRAPAQRMNDPNGPIFHRGWHHIFYQTNPLTDITRPFGTNFWGHARSRDLVHWEHLPFALIPDHASGEFGCWSGTVGVNGEGNLVLLYTSVPDRQDRGRIPFQQRAAIGDVADRSFRPFDGNPILALDERLRLPGGPVMDPTWRDPFLWVHRGRTFMTVGMGGAEAGSPLFEAADSGLTRWTYRGSMCPVSAECPNFFPLGGYWVYLYSPFDAVEYRIGDFDPDTPSFTELDGGIVDHGCRNWNGFYASNVHATPDGRQILHGWVRGFEEGHGWNGCLALPRELTLDDDLVLRQQPLQELRSLRGPERRVAGLLLDNASQPLPDMAGSQLELRVYMQRLSAESCGIRLRADASGNGGVAIGLSDAGLVVDEQPPVPLADENTELHIFLDRCVVEVFADGGRVAFTRVIRQDLWDTGVAAWSRGGVAVLDQLAGWSMDAANIR</sequence>
<dbReference type="InterPro" id="IPR013148">
    <property type="entry name" value="Glyco_hydro_32_N"/>
</dbReference>
<comment type="similarity">
    <text evidence="1 5">Belongs to the glycosyl hydrolase 32 family.</text>
</comment>
<dbReference type="EC" id="3.2.1.26" evidence="2"/>
<evidence type="ECO:0000256" key="2">
    <source>
        <dbReference type="ARBA" id="ARBA00012758"/>
    </source>
</evidence>
<reference evidence="8" key="1">
    <citation type="submission" date="2019-09" db="EMBL/GenBank/DDBJ databases">
        <title>Characterisation of the sponge microbiome using genome-centric metagenomics.</title>
        <authorList>
            <person name="Engelberts J.P."/>
            <person name="Robbins S.J."/>
            <person name="De Goeij J.M."/>
            <person name="Aranda M."/>
            <person name="Bell S.C."/>
            <person name="Webster N.S."/>
        </authorList>
    </citation>
    <scope>NUCLEOTIDE SEQUENCE</scope>
    <source>
        <strain evidence="8">SB0662_bin_9</strain>
    </source>
</reference>